<protein>
    <recommendedName>
        <fullName evidence="2">Papain-like cysteine peptidase</fullName>
    </recommendedName>
</protein>
<evidence type="ECO:0000313" key="1">
    <source>
        <dbReference type="EMBL" id="QHT30845.1"/>
    </source>
</evidence>
<sequence length="232" mass="27690">MVVSFFSLPVQFKRFDAVISLGWNCYPAKYLKKHVKSTGSFFDYIGSPLWSIIHVIENNWEIMFNKEEYKLLDFYRPEFNIKKHGKPNNPYVYHLNYELSFPHDITTLSDVTPEFFSRIKGRIERFEQYCRFAKKLLFIRLQQKRDGLIVENDNKTPEIELLPSFIELIKSKYKRTQINMIFINTEKDGWNEDKTILFVKTNSLDSIKWDLADETIHKLFLSKNVYSQLNTS</sequence>
<dbReference type="EMBL" id="MN738913">
    <property type="protein sequence ID" value="QHT30845.1"/>
    <property type="molecule type" value="Genomic_DNA"/>
</dbReference>
<reference evidence="1" key="1">
    <citation type="journal article" date="2020" name="Nature">
        <title>Giant virus diversity and host interactions through global metagenomics.</title>
        <authorList>
            <person name="Schulz F."/>
            <person name="Roux S."/>
            <person name="Paez-Espino D."/>
            <person name="Jungbluth S."/>
            <person name="Walsh D.A."/>
            <person name="Denef V.J."/>
            <person name="McMahon K.D."/>
            <person name="Konstantinidis K.T."/>
            <person name="Eloe-Fadrosh E.A."/>
            <person name="Kyrpides N.C."/>
            <person name="Woyke T."/>
        </authorList>
    </citation>
    <scope>NUCLEOTIDE SEQUENCE</scope>
    <source>
        <strain evidence="1">GVMAG-M-3300009151-50</strain>
    </source>
</reference>
<evidence type="ECO:0008006" key="2">
    <source>
        <dbReference type="Google" id="ProtNLM"/>
    </source>
</evidence>
<dbReference type="AlphaFoldDB" id="A0A6C0EU87"/>
<name>A0A6C0EU87_9ZZZZ</name>
<dbReference type="Pfam" id="PF08795">
    <property type="entry name" value="DUF1796"/>
    <property type="match status" value="1"/>
</dbReference>
<proteinExistence type="predicted"/>
<accession>A0A6C0EU87</accession>
<dbReference type="InterPro" id="IPR014903">
    <property type="entry name" value="DUF1796"/>
</dbReference>
<organism evidence="1">
    <name type="scientific">viral metagenome</name>
    <dbReference type="NCBI Taxonomy" id="1070528"/>
    <lineage>
        <taxon>unclassified sequences</taxon>
        <taxon>metagenomes</taxon>
        <taxon>organismal metagenomes</taxon>
    </lineage>
</organism>